<dbReference type="RefSeq" id="WP_116208874.1">
    <property type="nucleotide sequence ID" value="NZ_QUNR01000004.1"/>
</dbReference>
<dbReference type="PANTHER" id="PTHR37423:SF2">
    <property type="entry name" value="MEMBRANE-BOUND LYTIC MUREIN TRANSGLYCOSYLASE C"/>
    <property type="match status" value="1"/>
</dbReference>
<name>A0A3E0H239_9GAMM</name>
<evidence type="ECO:0000256" key="1">
    <source>
        <dbReference type="ARBA" id="ARBA00007734"/>
    </source>
</evidence>
<comment type="similarity">
    <text evidence="1">Belongs to the transglycosylase Slt family.</text>
</comment>
<dbReference type="PANTHER" id="PTHR37423">
    <property type="entry name" value="SOLUBLE LYTIC MUREIN TRANSGLYCOSYLASE-RELATED"/>
    <property type="match status" value="1"/>
</dbReference>
<dbReference type="PROSITE" id="PS00922">
    <property type="entry name" value="TRANSGLYCOSYLASE"/>
    <property type="match status" value="1"/>
</dbReference>
<reference evidence="3 4" key="1">
    <citation type="submission" date="2018-08" db="EMBL/GenBank/DDBJ databases">
        <title>Genomic Encyclopedia of Type Strains, Phase IV (KMG-IV): sequencing the most valuable type-strain genomes for metagenomic binning, comparative biology and taxonomic classification.</title>
        <authorList>
            <person name="Goeker M."/>
        </authorList>
    </citation>
    <scope>NUCLEOTIDE SEQUENCE [LARGE SCALE GENOMIC DNA]</scope>
    <source>
        <strain evidence="3 4">DSM 26022</strain>
    </source>
</reference>
<dbReference type="InterPro" id="IPR000189">
    <property type="entry name" value="Transglyc_AS"/>
</dbReference>
<gene>
    <name evidence="3" type="ORF">DFR26_2077</name>
</gene>
<dbReference type="SUPFAM" id="SSF53955">
    <property type="entry name" value="Lysozyme-like"/>
    <property type="match status" value="1"/>
</dbReference>
<dbReference type="Gene3D" id="1.10.530.10">
    <property type="match status" value="1"/>
</dbReference>
<organism evidence="3 4">
    <name type="scientific">Paraperlucidibaca baekdonensis</name>
    <dbReference type="NCBI Taxonomy" id="748120"/>
    <lineage>
        <taxon>Bacteria</taxon>
        <taxon>Pseudomonadati</taxon>
        <taxon>Pseudomonadota</taxon>
        <taxon>Gammaproteobacteria</taxon>
        <taxon>Moraxellales</taxon>
        <taxon>Moraxellaceae</taxon>
        <taxon>Paraperlucidibaca</taxon>
    </lineage>
</organism>
<dbReference type="InterPro" id="IPR023346">
    <property type="entry name" value="Lysozyme-like_dom_sf"/>
</dbReference>
<accession>A0A3E0H239</accession>
<dbReference type="GO" id="GO:0016020">
    <property type="term" value="C:membrane"/>
    <property type="evidence" value="ECO:0007669"/>
    <property type="project" value="InterPro"/>
</dbReference>
<dbReference type="GO" id="GO:0008933">
    <property type="term" value="F:peptidoglycan lytic transglycosylase activity"/>
    <property type="evidence" value="ECO:0007669"/>
    <property type="project" value="InterPro"/>
</dbReference>
<dbReference type="AlphaFoldDB" id="A0A3E0H239"/>
<dbReference type="OrthoDB" id="9815002at2"/>
<dbReference type="Pfam" id="PF01464">
    <property type="entry name" value="SLT"/>
    <property type="match status" value="1"/>
</dbReference>
<comment type="caution">
    <text evidence="3">The sequence shown here is derived from an EMBL/GenBank/DDBJ whole genome shotgun (WGS) entry which is preliminary data.</text>
</comment>
<proteinExistence type="inferred from homology"/>
<dbReference type="CDD" id="cd00254">
    <property type="entry name" value="LT-like"/>
    <property type="match status" value="1"/>
</dbReference>
<keyword evidence="4" id="KW-1185">Reference proteome</keyword>
<evidence type="ECO:0000313" key="4">
    <source>
        <dbReference type="Proteomes" id="UP000256774"/>
    </source>
</evidence>
<dbReference type="Proteomes" id="UP000256774">
    <property type="component" value="Unassembled WGS sequence"/>
</dbReference>
<evidence type="ECO:0000259" key="2">
    <source>
        <dbReference type="Pfam" id="PF01464"/>
    </source>
</evidence>
<dbReference type="EMBL" id="QUNR01000004">
    <property type="protein sequence ID" value="REH36936.1"/>
    <property type="molecule type" value="Genomic_DNA"/>
</dbReference>
<dbReference type="InterPro" id="IPR008258">
    <property type="entry name" value="Transglycosylase_SLT_dom_1"/>
</dbReference>
<feature type="domain" description="Transglycosylase SLT" evidence="2">
    <location>
        <begin position="108"/>
        <end position="210"/>
    </location>
</feature>
<sequence length="239" mass="26276">MALAVIFSQKFGACLTRLSLVLVFSFLSLPVSAEKLYRFQDANGNTLLTNQVAPGGKKPLQSADKRYSKLVKVTWYADTNVHRYGNYGATEASVRPSASKNRSAFDPLIAAAAQQHRIDFGLIKAVIHTESGFNPRARSGPGAQGLMQLMPATAAQYRVDDVWDPAQNINAGSKHLSYLLKRYKDIRIALAAYNAGQGNVDRYGGIPPFTETRDYVARVMSRYQKLYAQAVPAVVSSRQ</sequence>
<evidence type="ECO:0000313" key="3">
    <source>
        <dbReference type="EMBL" id="REH36936.1"/>
    </source>
</evidence>
<dbReference type="GO" id="GO:0000270">
    <property type="term" value="P:peptidoglycan metabolic process"/>
    <property type="evidence" value="ECO:0007669"/>
    <property type="project" value="InterPro"/>
</dbReference>
<protein>
    <submittedName>
        <fullName evidence="3">Transglycosylase-like protein with SLT domain</fullName>
    </submittedName>
</protein>